<dbReference type="Pfam" id="PF05050">
    <property type="entry name" value="Methyltransf_21"/>
    <property type="match status" value="1"/>
</dbReference>
<dbReference type="NCBIfam" id="TIGR01444">
    <property type="entry name" value="fkbM_fam"/>
    <property type="match status" value="1"/>
</dbReference>
<dbReference type="GO" id="GO:0008171">
    <property type="term" value="F:O-methyltransferase activity"/>
    <property type="evidence" value="ECO:0007669"/>
    <property type="project" value="TreeGrafter"/>
</dbReference>
<reference evidence="2 3" key="1">
    <citation type="submission" date="2007-01" db="EMBL/GenBank/DDBJ databases">
        <authorList>
            <person name="Haygood M."/>
            <person name="Podell S."/>
            <person name="Anderson C."/>
            <person name="Hopkinson B."/>
            <person name="Roe K."/>
            <person name="Barbeau K."/>
            <person name="Gaasterland T."/>
            <person name="Ferriera S."/>
            <person name="Johnson J."/>
            <person name="Kravitz S."/>
            <person name="Beeson K."/>
            <person name="Sutton G."/>
            <person name="Rogers Y.-H."/>
            <person name="Friedman R."/>
            <person name="Frazier M."/>
            <person name="Venter J.C."/>
        </authorList>
    </citation>
    <scope>NUCLEOTIDE SEQUENCE [LARGE SCALE GENOMIC DNA]</scope>
    <source>
        <strain evidence="2 3">ATCC 23134</strain>
    </source>
</reference>
<accession>A1ZTZ5</accession>
<dbReference type="PANTHER" id="PTHR36973">
    <property type="entry name" value="SLL1456 PROTEIN-RELATED"/>
    <property type="match status" value="1"/>
</dbReference>
<feature type="domain" description="Methyltransferase FkbM" evidence="1">
    <location>
        <begin position="90"/>
        <end position="240"/>
    </location>
</feature>
<sequence>MNSFKKALLPVTNYLLENYILFKILPFKERKKYFDKTGNDDIQLHIKTLDNEGVTIRSNNAIDRSVIKYVFYHQYHLPPVELPADAVILDLGANIGLTIRHFKHLYPQSKVFGFEMDEQNFETCKKNCADLPGVIITNKAVWTNTGTIQYADNADTDAYAITENTQIATKEMPSISLSDILATHSLDKVDYMKMDIEGAEKNILESDDLSWMQKVQAMNIELHEDEFVQKAIDIVSQEGFKCWKDTKHWASIMAVKK</sequence>
<dbReference type="PANTHER" id="PTHR36973:SF4">
    <property type="entry name" value="NODULATION PROTEIN"/>
    <property type="match status" value="1"/>
</dbReference>
<dbReference type="AlphaFoldDB" id="A1ZTZ5"/>
<gene>
    <name evidence="2" type="ORF">M23134_05981</name>
</gene>
<dbReference type="InterPro" id="IPR006342">
    <property type="entry name" value="FkbM_mtfrase"/>
</dbReference>
<evidence type="ECO:0000313" key="3">
    <source>
        <dbReference type="Proteomes" id="UP000004095"/>
    </source>
</evidence>
<dbReference type="InterPro" id="IPR053188">
    <property type="entry name" value="FkbM_Methyltransferase"/>
</dbReference>
<protein>
    <submittedName>
        <fullName evidence="2">Methyltransferase, FkbM family protein</fullName>
    </submittedName>
</protein>
<dbReference type="InterPro" id="IPR029063">
    <property type="entry name" value="SAM-dependent_MTases_sf"/>
</dbReference>
<keyword evidence="2" id="KW-0489">Methyltransferase</keyword>
<name>A1ZTZ5_MICM2</name>
<dbReference type="Gene3D" id="3.40.50.150">
    <property type="entry name" value="Vaccinia Virus protein VP39"/>
    <property type="match status" value="1"/>
</dbReference>
<dbReference type="EMBL" id="AAWS01000038">
    <property type="protein sequence ID" value="EAY26108.1"/>
    <property type="molecule type" value="Genomic_DNA"/>
</dbReference>
<proteinExistence type="predicted"/>
<dbReference type="Proteomes" id="UP000004095">
    <property type="component" value="Unassembled WGS sequence"/>
</dbReference>
<evidence type="ECO:0000313" key="2">
    <source>
        <dbReference type="EMBL" id="EAY26108.1"/>
    </source>
</evidence>
<keyword evidence="2" id="KW-0808">Transferase</keyword>
<dbReference type="eggNOG" id="COG4123">
    <property type="taxonomic scope" value="Bacteria"/>
</dbReference>
<dbReference type="GO" id="GO:0032259">
    <property type="term" value="P:methylation"/>
    <property type="evidence" value="ECO:0007669"/>
    <property type="project" value="UniProtKB-KW"/>
</dbReference>
<dbReference type="OrthoDB" id="5329963at2"/>
<keyword evidence="3" id="KW-1185">Reference proteome</keyword>
<organism evidence="2 3">
    <name type="scientific">Microscilla marina ATCC 23134</name>
    <dbReference type="NCBI Taxonomy" id="313606"/>
    <lineage>
        <taxon>Bacteria</taxon>
        <taxon>Pseudomonadati</taxon>
        <taxon>Bacteroidota</taxon>
        <taxon>Cytophagia</taxon>
        <taxon>Cytophagales</taxon>
        <taxon>Microscillaceae</taxon>
        <taxon>Microscilla</taxon>
    </lineage>
</organism>
<dbReference type="SUPFAM" id="SSF53335">
    <property type="entry name" value="S-adenosyl-L-methionine-dependent methyltransferases"/>
    <property type="match status" value="1"/>
</dbReference>
<dbReference type="RefSeq" id="WP_002701499.1">
    <property type="nucleotide sequence ID" value="NZ_AAWS01000038.1"/>
</dbReference>
<comment type="caution">
    <text evidence="2">The sequence shown here is derived from an EMBL/GenBank/DDBJ whole genome shotgun (WGS) entry which is preliminary data.</text>
</comment>
<evidence type="ECO:0000259" key="1">
    <source>
        <dbReference type="Pfam" id="PF05050"/>
    </source>
</evidence>